<reference evidence="2" key="2">
    <citation type="submission" date="2015-06" db="UniProtKB">
        <authorList>
            <consortium name="EnsemblMetazoa"/>
        </authorList>
    </citation>
    <scope>IDENTIFICATION</scope>
</reference>
<proteinExistence type="predicted"/>
<evidence type="ECO:0000313" key="2">
    <source>
        <dbReference type="EnsemblMetazoa" id="MESCA011549-PA"/>
    </source>
</evidence>
<accession>T1H5H2</accession>
<protein>
    <submittedName>
        <fullName evidence="2">Uncharacterized protein</fullName>
    </submittedName>
</protein>
<reference evidence="3" key="1">
    <citation type="submission" date="2013-02" db="EMBL/GenBank/DDBJ databases">
        <authorList>
            <person name="Hughes D."/>
        </authorList>
    </citation>
    <scope>NUCLEOTIDE SEQUENCE</scope>
    <source>
        <strain>Durham</strain>
        <strain evidence="3">NC isolate 2 -- Noor lab</strain>
    </source>
</reference>
<sequence>MRKTYSKKPEFTSSSSISTTTNPATTLNCPLIPMKDTSPKLTPPLSTIEIYSLFTPELNIPPSLKCVAHPKAIFLPGMAPDVSLEEVSIYR</sequence>
<dbReference type="AlphaFoldDB" id="T1H5H2"/>
<dbReference type="HOGENOM" id="CLU_2429586_0_0_1"/>
<dbReference type="Proteomes" id="UP000015102">
    <property type="component" value="Unassembled WGS sequence"/>
</dbReference>
<dbReference type="EMBL" id="CAQQ02145573">
    <property type="status" value="NOT_ANNOTATED_CDS"/>
    <property type="molecule type" value="Genomic_DNA"/>
</dbReference>
<keyword evidence="3" id="KW-1185">Reference proteome</keyword>
<evidence type="ECO:0000256" key="1">
    <source>
        <dbReference type="SAM" id="MobiDB-lite"/>
    </source>
</evidence>
<feature type="compositionally biased region" description="Low complexity" evidence="1">
    <location>
        <begin position="12"/>
        <end position="26"/>
    </location>
</feature>
<evidence type="ECO:0000313" key="3">
    <source>
        <dbReference type="Proteomes" id="UP000015102"/>
    </source>
</evidence>
<organism evidence="2 3">
    <name type="scientific">Megaselia scalaris</name>
    <name type="common">Humpbacked fly</name>
    <name type="synonym">Phora scalaris</name>
    <dbReference type="NCBI Taxonomy" id="36166"/>
    <lineage>
        <taxon>Eukaryota</taxon>
        <taxon>Metazoa</taxon>
        <taxon>Ecdysozoa</taxon>
        <taxon>Arthropoda</taxon>
        <taxon>Hexapoda</taxon>
        <taxon>Insecta</taxon>
        <taxon>Pterygota</taxon>
        <taxon>Neoptera</taxon>
        <taxon>Endopterygota</taxon>
        <taxon>Diptera</taxon>
        <taxon>Brachycera</taxon>
        <taxon>Muscomorpha</taxon>
        <taxon>Platypezoidea</taxon>
        <taxon>Phoridae</taxon>
        <taxon>Megaseliini</taxon>
        <taxon>Megaselia</taxon>
    </lineage>
</organism>
<name>T1H5H2_MEGSC</name>
<dbReference type="EnsemblMetazoa" id="MESCA011549-RA">
    <property type="protein sequence ID" value="MESCA011549-PA"/>
    <property type="gene ID" value="MESCA011549"/>
</dbReference>
<dbReference type="EMBL" id="CAQQ02145572">
    <property type="status" value="NOT_ANNOTATED_CDS"/>
    <property type="molecule type" value="Genomic_DNA"/>
</dbReference>
<feature type="region of interest" description="Disordered" evidence="1">
    <location>
        <begin position="1"/>
        <end position="30"/>
    </location>
</feature>